<organism evidence="4 5">
    <name type="scientific">Mycena alexandri</name>
    <dbReference type="NCBI Taxonomy" id="1745969"/>
    <lineage>
        <taxon>Eukaryota</taxon>
        <taxon>Fungi</taxon>
        <taxon>Dikarya</taxon>
        <taxon>Basidiomycota</taxon>
        <taxon>Agaricomycotina</taxon>
        <taxon>Agaricomycetes</taxon>
        <taxon>Agaricomycetidae</taxon>
        <taxon>Agaricales</taxon>
        <taxon>Marasmiineae</taxon>
        <taxon>Mycenaceae</taxon>
        <taxon>Mycena</taxon>
    </lineage>
</organism>
<dbReference type="EMBL" id="JARJCM010000027">
    <property type="protein sequence ID" value="KAJ7039347.1"/>
    <property type="molecule type" value="Genomic_DNA"/>
</dbReference>
<evidence type="ECO:0000259" key="3">
    <source>
        <dbReference type="PROSITE" id="PS50137"/>
    </source>
</evidence>
<keyword evidence="1" id="KW-0694">RNA-binding</keyword>
<dbReference type="Pfam" id="PF00035">
    <property type="entry name" value="dsrm"/>
    <property type="match status" value="1"/>
</dbReference>
<dbReference type="Gene3D" id="3.30.160.20">
    <property type="match status" value="1"/>
</dbReference>
<evidence type="ECO:0000256" key="1">
    <source>
        <dbReference type="PROSITE-ProRule" id="PRU00266"/>
    </source>
</evidence>
<accession>A0AAD6T502</accession>
<name>A0AAD6T502_9AGAR</name>
<dbReference type="InterPro" id="IPR014720">
    <property type="entry name" value="dsRBD_dom"/>
</dbReference>
<feature type="compositionally biased region" description="Low complexity" evidence="2">
    <location>
        <begin position="9"/>
        <end position="36"/>
    </location>
</feature>
<evidence type="ECO:0000313" key="5">
    <source>
        <dbReference type="Proteomes" id="UP001218188"/>
    </source>
</evidence>
<feature type="domain" description="DRBM" evidence="3">
    <location>
        <begin position="34"/>
        <end position="109"/>
    </location>
</feature>
<sequence length="109" mass="11185">MSSLRESNGAGISSSMPASPSTPGTTGGTSAPQSPTNSLTRFNEAVQKAGRRADWVYGRDASGSTSAQGKAKAAWTVEVLVDGEVFGRGEGSTKKAARNEAAKQALLRL</sequence>
<evidence type="ECO:0000256" key="2">
    <source>
        <dbReference type="SAM" id="MobiDB-lite"/>
    </source>
</evidence>
<reference evidence="4" key="1">
    <citation type="submission" date="2023-03" db="EMBL/GenBank/DDBJ databases">
        <title>Massive genome expansion in bonnet fungi (Mycena s.s.) driven by repeated elements and novel gene families across ecological guilds.</title>
        <authorList>
            <consortium name="Lawrence Berkeley National Laboratory"/>
            <person name="Harder C.B."/>
            <person name="Miyauchi S."/>
            <person name="Viragh M."/>
            <person name="Kuo A."/>
            <person name="Thoen E."/>
            <person name="Andreopoulos B."/>
            <person name="Lu D."/>
            <person name="Skrede I."/>
            <person name="Drula E."/>
            <person name="Henrissat B."/>
            <person name="Morin E."/>
            <person name="Kohler A."/>
            <person name="Barry K."/>
            <person name="LaButti K."/>
            <person name="Morin E."/>
            <person name="Salamov A."/>
            <person name="Lipzen A."/>
            <person name="Mereny Z."/>
            <person name="Hegedus B."/>
            <person name="Baldrian P."/>
            <person name="Stursova M."/>
            <person name="Weitz H."/>
            <person name="Taylor A."/>
            <person name="Grigoriev I.V."/>
            <person name="Nagy L.G."/>
            <person name="Martin F."/>
            <person name="Kauserud H."/>
        </authorList>
    </citation>
    <scope>NUCLEOTIDE SEQUENCE</scope>
    <source>
        <strain evidence="4">CBHHK200</strain>
    </source>
</reference>
<protein>
    <recommendedName>
        <fullName evidence="3">DRBM domain-containing protein</fullName>
    </recommendedName>
</protein>
<dbReference type="SUPFAM" id="SSF54768">
    <property type="entry name" value="dsRNA-binding domain-like"/>
    <property type="match status" value="1"/>
</dbReference>
<keyword evidence="5" id="KW-1185">Reference proteome</keyword>
<dbReference type="AlphaFoldDB" id="A0AAD6T502"/>
<proteinExistence type="predicted"/>
<gene>
    <name evidence="4" type="ORF">C8F04DRAFT_305555</name>
</gene>
<feature type="region of interest" description="Disordered" evidence="2">
    <location>
        <begin position="1"/>
        <end position="39"/>
    </location>
</feature>
<dbReference type="Proteomes" id="UP001218188">
    <property type="component" value="Unassembled WGS sequence"/>
</dbReference>
<comment type="caution">
    <text evidence="4">The sequence shown here is derived from an EMBL/GenBank/DDBJ whole genome shotgun (WGS) entry which is preliminary data.</text>
</comment>
<evidence type="ECO:0000313" key="4">
    <source>
        <dbReference type="EMBL" id="KAJ7039347.1"/>
    </source>
</evidence>
<dbReference type="PROSITE" id="PS50137">
    <property type="entry name" value="DS_RBD"/>
    <property type="match status" value="1"/>
</dbReference>
<dbReference type="GO" id="GO:0003723">
    <property type="term" value="F:RNA binding"/>
    <property type="evidence" value="ECO:0007669"/>
    <property type="project" value="UniProtKB-UniRule"/>
</dbReference>